<dbReference type="InterPro" id="IPR043429">
    <property type="entry name" value="ArtM/GltK/GlnP/TcyL/YhdX-like"/>
</dbReference>
<dbReference type="InterPro" id="IPR000515">
    <property type="entry name" value="MetI-like"/>
</dbReference>
<dbReference type="PROSITE" id="PS50928">
    <property type="entry name" value="ABC_TM1"/>
    <property type="match status" value="1"/>
</dbReference>
<dbReference type="InterPro" id="IPR035906">
    <property type="entry name" value="MetI-like_sf"/>
</dbReference>
<keyword evidence="5 9" id="KW-0812">Transmembrane</keyword>
<dbReference type="SUPFAM" id="SSF161098">
    <property type="entry name" value="MetI-like"/>
    <property type="match status" value="2"/>
</dbReference>
<reference evidence="13" key="1">
    <citation type="submission" date="2016-09" db="EMBL/GenBank/DDBJ databases">
        <title>Genome Sequence of Bathymodiolus thermophilus sulfur-oxidizing gill endosymbiont.</title>
        <authorList>
            <person name="Ponnudurai R."/>
            <person name="Kleiner M."/>
            <person name="Sayavedra L."/>
            <person name="Thuermer A."/>
            <person name="Felbeck H."/>
            <person name="Schlueter R."/>
            <person name="Schweder T."/>
            <person name="Markert S."/>
        </authorList>
    </citation>
    <scope>NUCLEOTIDE SEQUENCE [LARGE SCALE GENOMIC DNA]</scope>
    <source>
        <strain evidence="13">BAT/CrabSpa'14</strain>
    </source>
</reference>
<accession>A0A1J5TYE3</accession>
<keyword evidence="8 9" id="KW-0472">Membrane</keyword>
<evidence type="ECO:0000256" key="6">
    <source>
        <dbReference type="ARBA" id="ARBA00022970"/>
    </source>
</evidence>
<evidence type="ECO:0000256" key="9">
    <source>
        <dbReference type="RuleBase" id="RU363032"/>
    </source>
</evidence>
<evidence type="ECO:0000256" key="3">
    <source>
        <dbReference type="ARBA" id="ARBA00022448"/>
    </source>
</evidence>
<evidence type="ECO:0000256" key="4">
    <source>
        <dbReference type="ARBA" id="ARBA00022475"/>
    </source>
</evidence>
<dbReference type="InterPro" id="IPR010065">
    <property type="entry name" value="AA_ABC_transptr_permease_3TM"/>
</dbReference>
<feature type="transmembrane region" description="Helical" evidence="9">
    <location>
        <begin position="326"/>
        <end position="347"/>
    </location>
</feature>
<protein>
    <submittedName>
        <fullName evidence="12">Amino acid ABC transporter permease</fullName>
    </submittedName>
    <submittedName>
        <fullName evidence="11">L-amino acid ABC transporter (Glu/Asp/His/...), permease protein 1 AapQ</fullName>
    </submittedName>
</protein>
<evidence type="ECO:0000313" key="13">
    <source>
        <dbReference type="Proteomes" id="UP000182798"/>
    </source>
</evidence>
<keyword evidence="4" id="KW-1003">Cell membrane</keyword>
<dbReference type="OrthoDB" id="9808531at2"/>
<name>A0A1J5TYE3_9GAMM</name>
<evidence type="ECO:0000313" key="11">
    <source>
        <dbReference type="EMBL" id="CAB5495629.1"/>
    </source>
</evidence>
<feature type="transmembrane region" description="Helical" evidence="9">
    <location>
        <begin position="121"/>
        <end position="142"/>
    </location>
</feature>
<feature type="transmembrane region" description="Helical" evidence="9">
    <location>
        <begin position="75"/>
        <end position="100"/>
    </location>
</feature>
<feature type="domain" description="ABC transmembrane type-1" evidence="10">
    <location>
        <begin position="79"/>
        <end position="368"/>
    </location>
</feature>
<dbReference type="PANTHER" id="PTHR30614:SF37">
    <property type="entry name" value="AMINO-ACID ABC TRANSPORTER PERMEASE PROTEIN YHDX-RELATED"/>
    <property type="match status" value="1"/>
</dbReference>
<dbReference type="NCBIfam" id="TIGR01726">
    <property type="entry name" value="HEQRo_perm_3TM"/>
    <property type="match status" value="1"/>
</dbReference>
<keyword evidence="3 9" id="KW-0813">Transport</keyword>
<sequence length="386" mass="43337">MFDFLSNNKIRFILFQVVAVLIVAYVAYYAISNLNYNIERLGIRSGFDFLGIRAGFEINERLIAYTVDSSNLDAFYVGLINTIVVSVIGIIFATILGLIIGVARLSSNYLISKLAEVYVEIFRNLPILLQILFWYNLLLIVLPSPRNSFDFFDKVFLNLRGVYFPKPIFESDFSWVLIAFFLGAFLSFLIKRFFSKKHDETGIRQRTWHYYLLSLLGLPLGVYWLLGSPLHFDYPSLQGFNFDGGLSFSPEFLALVLALSIYTATYISEAIRAGIESVDNGQKEAGLAMGLTQTQTLKFVLLPQALRVAIPPIINQYLNLTKNSSLAAAIGYSDLVGVFSGTVLNQVGQAIEIILMTMAVYLTLSLLISLGLNFVNHKMRIKGLNE</sequence>
<dbReference type="Proteomes" id="UP000182798">
    <property type="component" value="Unassembled WGS sequence"/>
</dbReference>
<gene>
    <name evidence="12" type="ORF">BGC33_15475</name>
    <name evidence="11" type="ORF">THERMOS_327</name>
</gene>
<dbReference type="Proteomes" id="UP000643672">
    <property type="component" value="Unassembled WGS sequence"/>
</dbReference>
<feature type="transmembrane region" description="Helical" evidence="9">
    <location>
        <begin position="246"/>
        <end position="267"/>
    </location>
</feature>
<feature type="transmembrane region" description="Helical" evidence="9">
    <location>
        <begin position="353"/>
        <end position="375"/>
    </location>
</feature>
<dbReference type="Pfam" id="PF00528">
    <property type="entry name" value="BPD_transp_1"/>
    <property type="match status" value="1"/>
</dbReference>
<dbReference type="GO" id="GO:0043190">
    <property type="term" value="C:ATP-binding cassette (ABC) transporter complex"/>
    <property type="evidence" value="ECO:0007669"/>
    <property type="project" value="InterPro"/>
</dbReference>
<comment type="similarity">
    <text evidence="2">Belongs to the binding-protein-dependent transport system permease family. HisMQ subfamily.</text>
</comment>
<reference evidence="11 14" key="3">
    <citation type="submission" date="2020-05" db="EMBL/GenBank/DDBJ databases">
        <authorList>
            <person name="Petersen J."/>
            <person name="Sayavedra L."/>
        </authorList>
    </citation>
    <scope>NUCLEOTIDE SEQUENCE [LARGE SCALE GENOMIC DNA]</scope>
    <source>
        <strain evidence="11">B thermophilus SOXS</strain>
    </source>
</reference>
<evidence type="ECO:0000256" key="7">
    <source>
        <dbReference type="ARBA" id="ARBA00022989"/>
    </source>
</evidence>
<feature type="transmembrane region" description="Helical" evidence="9">
    <location>
        <begin position="173"/>
        <end position="190"/>
    </location>
</feature>
<keyword evidence="14" id="KW-1185">Reference proteome</keyword>
<dbReference type="CDD" id="cd06261">
    <property type="entry name" value="TM_PBP2"/>
    <property type="match status" value="1"/>
</dbReference>
<feature type="transmembrane region" description="Helical" evidence="9">
    <location>
        <begin position="210"/>
        <end position="226"/>
    </location>
</feature>
<organism evidence="12 13">
    <name type="scientific">Bathymodiolus thermophilus thioautotrophic gill symbiont</name>
    <dbReference type="NCBI Taxonomy" id="2360"/>
    <lineage>
        <taxon>Bacteria</taxon>
        <taxon>Pseudomonadati</taxon>
        <taxon>Pseudomonadota</taxon>
        <taxon>Gammaproteobacteria</taxon>
        <taxon>sulfur-oxidizing symbionts</taxon>
    </lineage>
</organism>
<dbReference type="Gene3D" id="1.10.3720.10">
    <property type="entry name" value="MetI-like"/>
    <property type="match status" value="2"/>
</dbReference>
<reference evidence="12" key="2">
    <citation type="journal article" date="2017" name="Stand. Genomic Sci.">
        <title>Genome sequence of the sulfur-oxidizing Bathymodiolus thermophilus gill endosymbiont.</title>
        <authorList>
            <person name="Ponnudurai R."/>
            <person name="Sayavedra L."/>
            <person name="Kleiner M."/>
            <person name="Heiden S.E."/>
            <person name="Thurmer A."/>
            <person name="Felbeck H."/>
            <person name="Schluter R."/>
            <person name="Sievert S.M."/>
            <person name="Daniel R."/>
            <person name="Schweder T."/>
            <person name="Markert S."/>
        </authorList>
    </citation>
    <scope>NUCLEOTIDE SEQUENCE</scope>
    <source>
        <strain evidence="12">BAT/CrabSpa'14</strain>
    </source>
</reference>
<evidence type="ECO:0000313" key="14">
    <source>
        <dbReference type="Proteomes" id="UP000643672"/>
    </source>
</evidence>
<evidence type="ECO:0000259" key="10">
    <source>
        <dbReference type="PROSITE" id="PS50928"/>
    </source>
</evidence>
<feature type="transmembrane region" description="Helical" evidence="9">
    <location>
        <begin position="12"/>
        <end position="31"/>
    </location>
</feature>
<dbReference type="GO" id="GO:0022857">
    <property type="term" value="F:transmembrane transporter activity"/>
    <property type="evidence" value="ECO:0007669"/>
    <property type="project" value="InterPro"/>
</dbReference>
<dbReference type="PANTHER" id="PTHR30614">
    <property type="entry name" value="MEMBRANE COMPONENT OF AMINO ACID ABC TRANSPORTER"/>
    <property type="match status" value="1"/>
</dbReference>
<dbReference type="EMBL" id="CAESAQ020000021">
    <property type="protein sequence ID" value="CAB5495629.1"/>
    <property type="molecule type" value="Genomic_DNA"/>
</dbReference>
<comment type="subcellular location">
    <subcellularLocation>
        <location evidence="1">Cell inner membrane</location>
        <topology evidence="1">Multi-pass membrane protein</topology>
    </subcellularLocation>
    <subcellularLocation>
        <location evidence="9">Cell membrane</location>
        <topology evidence="9">Multi-pass membrane protein</topology>
    </subcellularLocation>
</comment>
<keyword evidence="7 9" id="KW-1133">Transmembrane helix</keyword>
<evidence type="ECO:0000256" key="8">
    <source>
        <dbReference type="ARBA" id="ARBA00023136"/>
    </source>
</evidence>
<dbReference type="RefSeq" id="WP_071563204.1">
    <property type="nucleotide sequence ID" value="NZ_CAESAQ020000021.1"/>
</dbReference>
<proteinExistence type="inferred from homology"/>
<keyword evidence="6" id="KW-0029">Amino-acid transport</keyword>
<dbReference type="AlphaFoldDB" id="A0A1J5TYE3"/>
<dbReference type="GO" id="GO:0006865">
    <property type="term" value="P:amino acid transport"/>
    <property type="evidence" value="ECO:0007669"/>
    <property type="project" value="UniProtKB-KW"/>
</dbReference>
<evidence type="ECO:0000256" key="1">
    <source>
        <dbReference type="ARBA" id="ARBA00004429"/>
    </source>
</evidence>
<dbReference type="EMBL" id="MIQH01000001">
    <property type="protein sequence ID" value="OIR25770.1"/>
    <property type="molecule type" value="Genomic_DNA"/>
</dbReference>
<evidence type="ECO:0000256" key="2">
    <source>
        <dbReference type="ARBA" id="ARBA00010072"/>
    </source>
</evidence>
<comment type="caution">
    <text evidence="12">The sequence shown here is derived from an EMBL/GenBank/DDBJ whole genome shotgun (WGS) entry which is preliminary data.</text>
</comment>
<evidence type="ECO:0000256" key="5">
    <source>
        <dbReference type="ARBA" id="ARBA00022692"/>
    </source>
</evidence>
<evidence type="ECO:0000313" key="12">
    <source>
        <dbReference type="EMBL" id="OIR25770.1"/>
    </source>
</evidence>